<feature type="transmembrane region" description="Helical" evidence="1">
    <location>
        <begin position="145"/>
        <end position="162"/>
    </location>
</feature>
<evidence type="ECO:0000256" key="1">
    <source>
        <dbReference type="SAM" id="Phobius"/>
    </source>
</evidence>
<dbReference type="KEGG" id="nae:BHE16_08760"/>
<feature type="transmembrane region" description="Helical" evidence="1">
    <location>
        <begin position="190"/>
        <end position="212"/>
    </location>
</feature>
<protein>
    <recommendedName>
        <fullName evidence="4">DUF4386 domain-containing protein</fullName>
    </recommendedName>
</protein>
<keyword evidence="1" id="KW-0472">Membrane</keyword>
<dbReference type="RefSeq" id="WP_071894543.1">
    <property type="nucleotide sequence ID" value="NZ_CP018135.1"/>
</dbReference>
<evidence type="ECO:0000313" key="2">
    <source>
        <dbReference type="EMBL" id="APF41072.1"/>
    </source>
</evidence>
<evidence type="ECO:0000313" key="3">
    <source>
        <dbReference type="Proteomes" id="UP000183530"/>
    </source>
</evidence>
<keyword evidence="3" id="KW-1185">Reference proteome</keyword>
<dbReference type="STRING" id="556325.BHE16_08760"/>
<gene>
    <name evidence="2" type="ORF">BHE16_08760</name>
</gene>
<dbReference type="EMBL" id="CP018135">
    <property type="protein sequence ID" value="APF41072.1"/>
    <property type="molecule type" value="Genomic_DNA"/>
</dbReference>
<dbReference type="Proteomes" id="UP000183530">
    <property type="component" value="Chromosome"/>
</dbReference>
<keyword evidence="1" id="KW-1133">Transmembrane helix</keyword>
<feature type="transmembrane region" description="Helical" evidence="1">
    <location>
        <begin position="84"/>
        <end position="102"/>
    </location>
</feature>
<sequence>MTNWRGLIRVGAWSGLISVAVIVLQIIVFIAWPPPETAVQYFELLNENPLRGLLTLDLLYVVSNLLTYLFYLSLAAFLWRASRSAVVIAMAMGTLGMAAYMASLKPVEMLQLAHQYAVADEVAKPALLAVGESLLASWEGTAFDAYYVLNFVALVIFAILAFRSGLLGRTTAIFGLAAAVLMAVPSNFGIVGLMFALASLIPWSAFAVMASLRMLKHGDLHPVEN</sequence>
<name>A0A1L2ZQ00_9MICC</name>
<dbReference type="OrthoDB" id="3078453at2"/>
<evidence type="ECO:0008006" key="4">
    <source>
        <dbReference type="Google" id="ProtNLM"/>
    </source>
</evidence>
<reference evidence="2 3" key="1">
    <citation type="submission" date="2016-11" db="EMBL/GenBank/DDBJ databases">
        <title>Genome sequencing of Zhihengliuella aestuarii B18 antagonistic to Plasmodiophora brassicae.</title>
        <authorList>
            <person name="Luo Y."/>
        </authorList>
    </citation>
    <scope>NUCLEOTIDE SEQUENCE [LARGE SCALE GENOMIC DNA]</scope>
    <source>
        <strain evidence="2 3">B18</strain>
    </source>
</reference>
<feature type="transmembrane region" description="Helical" evidence="1">
    <location>
        <begin position="12"/>
        <end position="32"/>
    </location>
</feature>
<keyword evidence="1" id="KW-0812">Transmembrane</keyword>
<dbReference type="AlphaFoldDB" id="A0A1L2ZQ00"/>
<proteinExistence type="predicted"/>
<accession>A0A1L2ZQ00</accession>
<organism evidence="2 3">
    <name type="scientific">Neomicrococcus aestuarii</name>
    <dbReference type="NCBI Taxonomy" id="556325"/>
    <lineage>
        <taxon>Bacteria</taxon>
        <taxon>Bacillati</taxon>
        <taxon>Actinomycetota</taxon>
        <taxon>Actinomycetes</taxon>
        <taxon>Micrococcales</taxon>
        <taxon>Micrococcaceae</taxon>
        <taxon>Neomicrococcus</taxon>
    </lineage>
</organism>
<feature type="transmembrane region" description="Helical" evidence="1">
    <location>
        <begin position="52"/>
        <end position="72"/>
    </location>
</feature>